<evidence type="ECO:0000256" key="1">
    <source>
        <dbReference type="SAM" id="Coils"/>
    </source>
</evidence>
<gene>
    <name evidence="3" type="ORF">A2257_00545</name>
</gene>
<evidence type="ECO:0000259" key="2">
    <source>
        <dbReference type="Pfam" id="PF02463"/>
    </source>
</evidence>
<organism evidence="3 4">
    <name type="scientific">Candidatus Falkowbacteria bacterium RIFOXYA2_FULL_38_12</name>
    <dbReference type="NCBI Taxonomy" id="1797993"/>
    <lineage>
        <taxon>Bacteria</taxon>
        <taxon>Candidatus Falkowiibacteriota</taxon>
    </lineage>
</organism>
<dbReference type="InterPro" id="IPR027417">
    <property type="entry name" value="P-loop_NTPase"/>
</dbReference>
<keyword evidence="1" id="KW-0175">Coiled coil</keyword>
<evidence type="ECO:0000313" key="3">
    <source>
        <dbReference type="EMBL" id="OGF21431.1"/>
    </source>
</evidence>
<reference evidence="3 4" key="1">
    <citation type="journal article" date="2016" name="Nat. Commun.">
        <title>Thousands of microbial genomes shed light on interconnected biogeochemical processes in an aquifer system.</title>
        <authorList>
            <person name="Anantharaman K."/>
            <person name="Brown C.T."/>
            <person name="Hug L.A."/>
            <person name="Sharon I."/>
            <person name="Castelle C.J."/>
            <person name="Probst A.J."/>
            <person name="Thomas B.C."/>
            <person name="Singh A."/>
            <person name="Wilkins M.J."/>
            <person name="Karaoz U."/>
            <person name="Brodie E.L."/>
            <person name="Williams K.H."/>
            <person name="Hubbard S.S."/>
            <person name="Banfield J.F."/>
        </authorList>
    </citation>
    <scope>NUCLEOTIDE SEQUENCE [LARGE SCALE GENOMIC DNA]</scope>
</reference>
<feature type="coiled-coil region" evidence="1">
    <location>
        <begin position="261"/>
        <end position="315"/>
    </location>
</feature>
<protein>
    <recommendedName>
        <fullName evidence="2">RecF/RecN/SMC N-terminal domain-containing protein</fullName>
    </recommendedName>
</protein>
<comment type="caution">
    <text evidence="3">The sequence shown here is derived from an EMBL/GenBank/DDBJ whole genome shotgun (WGS) entry which is preliminary data.</text>
</comment>
<sequence>MYLQKLEIQGFKSFATKTVLEFPPRKKGGRSITAIVGPNGSGKSNVSDAMRWVLGEQSLKLLRGKKSEDVIFSGSQKRARLGFAEVSLYLNNEDKTAPIDYEEVVLTRRLYRSGEGEYLINRNKVRLSDVVLLLAQANFGQKNYSIIGQGMVDAMLLASPTERKEFFDEATGVEQYQIKRDQAISKLKASQENLKQATLLLEEIEPRVKSLARQMKKLEERSNREQELKEIQKKYYSYQWKNLTGKLGERDEKAGPFLIQKKELEESVKVIEEKLKKLEKEQPQVDSFRSFQGEYEKLFEEKNHLREKAMMIKNKIEFSKQIIISRPAALSIAEIETKLQDFFRKYESFVEKLFSAKEKNNIGEIEDEAKAMKEDLKMFIDKFKAPEKKEIVPKTDPALEQELLKISGEIEAINRSLTDVQIKIENFNKQQEVERKSFFDLQRTLQEKQRELYSISSKINEIQVENAGLKARKEDLEREIGQELKDFSLLNVAGEATFDPSWQEQILRLKRQLELIGGIDPEVEKEYGEASVRYEFLRNEINDLNQAVVSLLKIIKELDEIIKKQFDSAFHKINDEFGKYFKILFGGGKAQLNIRREVLVPKEEAVSAEGYGEPRAASVNGFGESKNEEIVGVEIEATPPGKKLKNINMLSGGERALTSIALLSAIISNNPAPFIVLDEVDAALDESNSLRFANIFDELIEKTQFILITHNRATMQKANTLYGVTMEADGVSRLLSLKLEEAEKVVKS</sequence>
<feature type="coiled-coil region" evidence="1">
    <location>
        <begin position="527"/>
        <end position="554"/>
    </location>
</feature>
<dbReference type="SUPFAM" id="SSF52540">
    <property type="entry name" value="P-loop containing nucleoside triphosphate hydrolases"/>
    <property type="match status" value="1"/>
</dbReference>
<dbReference type="EMBL" id="MFGA01000006">
    <property type="protein sequence ID" value="OGF21431.1"/>
    <property type="molecule type" value="Genomic_DNA"/>
</dbReference>
<dbReference type="Pfam" id="PF02463">
    <property type="entry name" value="SMC_N"/>
    <property type="match status" value="1"/>
</dbReference>
<dbReference type="Gene3D" id="3.40.50.300">
    <property type="entry name" value="P-loop containing nucleotide triphosphate hydrolases"/>
    <property type="match status" value="2"/>
</dbReference>
<feature type="coiled-coil region" evidence="1">
    <location>
        <begin position="173"/>
        <end position="228"/>
    </location>
</feature>
<feature type="coiled-coil region" evidence="1">
    <location>
        <begin position="355"/>
        <end position="382"/>
    </location>
</feature>
<evidence type="ECO:0000313" key="4">
    <source>
        <dbReference type="Proteomes" id="UP000177407"/>
    </source>
</evidence>
<feature type="domain" description="RecF/RecN/SMC N-terminal" evidence="2">
    <location>
        <begin position="2"/>
        <end position="732"/>
    </location>
</feature>
<proteinExistence type="predicted"/>
<dbReference type="Proteomes" id="UP000177407">
    <property type="component" value="Unassembled WGS sequence"/>
</dbReference>
<feature type="coiled-coil region" evidence="1">
    <location>
        <begin position="459"/>
        <end position="486"/>
    </location>
</feature>
<dbReference type="InterPro" id="IPR003395">
    <property type="entry name" value="RecF/RecN/SMC_N"/>
</dbReference>
<dbReference type="AlphaFoldDB" id="A0A1F5S578"/>
<name>A0A1F5S578_9BACT</name>
<accession>A0A1F5S578</accession>
<dbReference type="PANTHER" id="PTHR43977">
    <property type="entry name" value="STRUCTURAL MAINTENANCE OF CHROMOSOMES PROTEIN 3"/>
    <property type="match status" value="1"/>
</dbReference>